<dbReference type="EMBL" id="CP136513">
    <property type="protein sequence ID" value="WOD18562.1"/>
    <property type="molecule type" value="Genomic_DNA"/>
</dbReference>
<feature type="transmembrane region" description="Helical" evidence="1">
    <location>
        <begin position="230"/>
        <end position="250"/>
    </location>
</feature>
<organism evidence="2 3">
    <name type="scientific">Paraburkholderia kirstenboschensis</name>
    <dbReference type="NCBI Taxonomy" id="1245436"/>
    <lineage>
        <taxon>Bacteria</taxon>
        <taxon>Pseudomonadati</taxon>
        <taxon>Pseudomonadota</taxon>
        <taxon>Betaproteobacteria</taxon>
        <taxon>Burkholderiales</taxon>
        <taxon>Burkholderiaceae</taxon>
        <taxon>Paraburkholderia</taxon>
    </lineage>
</organism>
<dbReference type="Proteomes" id="UP001302652">
    <property type="component" value="Chromosome 1"/>
</dbReference>
<keyword evidence="1" id="KW-0472">Membrane</keyword>
<protein>
    <recommendedName>
        <fullName evidence="4">Glycosyltransferase RgtA/B/C/D-like domain-containing protein</fullName>
    </recommendedName>
</protein>
<gene>
    <name evidence="2" type="ORF">RW095_38165</name>
</gene>
<evidence type="ECO:0000313" key="2">
    <source>
        <dbReference type="EMBL" id="WOD18562.1"/>
    </source>
</evidence>
<sequence length="492" mass="54463">MAGIIGFSIVVGAILWGHLSKAQWRTTILSALFIAVVLWAFGHLREFSYDGLNYHLATPLMLDHALNGVMGAREPGGVFWALHYPKSFEYFAYTAKLLTGHFNSGKSFTLLLSVPALYSLMQLFRTAGISSRLALVGAATCIYNPVAIGQITTFYVDASHFYCWTIFSVNLLFAIKRLPYSKAQLGGALVLLIASKLTGPVFASISIFVFIVVAIVTGERSSFFRRYQGIFGQLVIWSFVAVAIVGYSPYVENVVAGKHIFYPVLGKDKVDVMEEKASPHFLAMNPLHRLLLSYFSVPFNCNSCREAEPIFAPTKAQMRDAFIAMHTADMRFAGFGPLFGIMLIACLASFFWRRKNADAVKIYLLATLVLVLSHPQSWWARYVPMFYVVPFLVVAGFSSNRRLFRVVIALGLVNSTLALVSVGGYLALKGAHYNNAVASVRATCGKRQIALPSSEMNWEPDLRDDHLVVMTGSSPTEPGCMVNFDELMVMKK</sequence>
<evidence type="ECO:0000256" key="1">
    <source>
        <dbReference type="SAM" id="Phobius"/>
    </source>
</evidence>
<feature type="transmembrane region" description="Helical" evidence="1">
    <location>
        <begin position="22"/>
        <end position="41"/>
    </location>
</feature>
<reference evidence="2 3" key="1">
    <citation type="submission" date="2023-10" db="EMBL/GenBank/DDBJ databases">
        <title>Surface-active antibiotics is a multifunctional adaptation for post-fire microbes.</title>
        <authorList>
            <person name="Liu M.D."/>
            <person name="Du Y."/>
            <person name="Koupaei S.K."/>
            <person name="Kim N.R."/>
            <person name="Zhang W."/>
            <person name="Traxler M.F."/>
        </authorList>
    </citation>
    <scope>NUCLEOTIDE SEQUENCE [LARGE SCALE GENOMIC DNA]</scope>
    <source>
        <strain evidence="2 3">F3</strain>
    </source>
</reference>
<dbReference type="RefSeq" id="WP_317020827.1">
    <property type="nucleotide sequence ID" value="NZ_CP136513.1"/>
</dbReference>
<feature type="transmembrane region" description="Helical" evidence="1">
    <location>
        <begin position="200"/>
        <end position="218"/>
    </location>
</feature>
<proteinExistence type="predicted"/>
<feature type="transmembrane region" description="Helical" evidence="1">
    <location>
        <begin position="406"/>
        <end position="428"/>
    </location>
</feature>
<feature type="transmembrane region" description="Helical" evidence="1">
    <location>
        <begin position="359"/>
        <end position="376"/>
    </location>
</feature>
<keyword evidence="3" id="KW-1185">Reference proteome</keyword>
<feature type="transmembrane region" description="Helical" evidence="1">
    <location>
        <begin position="382"/>
        <end position="399"/>
    </location>
</feature>
<feature type="transmembrane region" description="Helical" evidence="1">
    <location>
        <begin position="332"/>
        <end position="352"/>
    </location>
</feature>
<evidence type="ECO:0008006" key="4">
    <source>
        <dbReference type="Google" id="ProtNLM"/>
    </source>
</evidence>
<evidence type="ECO:0000313" key="3">
    <source>
        <dbReference type="Proteomes" id="UP001302652"/>
    </source>
</evidence>
<name>A0ABZ0EQN5_9BURK</name>
<keyword evidence="1" id="KW-1133">Transmembrane helix</keyword>
<keyword evidence="1" id="KW-0812">Transmembrane</keyword>
<accession>A0ABZ0EQN5</accession>